<dbReference type="PROSITE" id="PS50109">
    <property type="entry name" value="HIS_KIN"/>
    <property type="match status" value="1"/>
</dbReference>
<comment type="caution">
    <text evidence="10">The sequence shown here is derived from an EMBL/GenBank/DDBJ whole genome shotgun (WGS) entry which is preliminary data.</text>
</comment>
<dbReference type="PATRIC" id="fig|13690.10.peg.2879"/>
<dbReference type="EC" id="2.7.13.3" evidence="2"/>
<evidence type="ECO:0000256" key="1">
    <source>
        <dbReference type="ARBA" id="ARBA00000085"/>
    </source>
</evidence>
<evidence type="ECO:0000256" key="6">
    <source>
        <dbReference type="ARBA" id="ARBA00022840"/>
    </source>
</evidence>
<proteinExistence type="predicted"/>
<dbReference type="InterPro" id="IPR003594">
    <property type="entry name" value="HATPase_dom"/>
</dbReference>
<dbReference type="AlphaFoldDB" id="A0A084EJV8"/>
<evidence type="ECO:0000256" key="8">
    <source>
        <dbReference type="SAM" id="Phobius"/>
    </source>
</evidence>
<evidence type="ECO:0000256" key="5">
    <source>
        <dbReference type="ARBA" id="ARBA00022777"/>
    </source>
</evidence>
<keyword evidence="7" id="KW-0902">Two-component regulatory system</keyword>
<dbReference type="SUPFAM" id="SSF55785">
    <property type="entry name" value="PYP-like sensor domain (PAS domain)"/>
    <property type="match status" value="1"/>
</dbReference>
<sequence>MGFDRRFSIGLALRLVMAMACLAALAWALMTPDLGAVRILCAIGAAVSAMALWHHVRRANFELARFVEAIEFGDLQARFARPGSDSGFDQLGAALDRGIRKLRDDRVRLQEASRFYEALADDAPAALLTIAPDGRIEPVNKAARKLFNRHAGVRPDYYAPYGGHFAATLTALEPGRSQTMLIETDIGPQRVLIRCASLTRLGGATRVIAVQVIQQALNAVEVAAQSDLIRVLTHEIMNSMTPVTSLARTASDLMAQADDGGDPLIADARAAVDTLARRADGVMHFVETYRTITRPPLVDRRLFAARPFADELAKLFAADADRASVHLDVRVSPADHRIDADPDLLAQVVINLLRNAADAAECHRDRPEVSLSIAAISAGRTRIEVADNGPGVPEALRHDIFLPFFTTKKTGSGIGLSLGRQVLLAHDGTIEIDSAPSGGALFRLTL</sequence>
<dbReference type="InterPro" id="IPR036890">
    <property type="entry name" value="HATPase_C_sf"/>
</dbReference>
<keyword evidence="8" id="KW-0472">Membrane</keyword>
<organism evidence="10 11">
    <name type="scientific">Sphingobium yanoikuyae</name>
    <name type="common">Sphingomonas yanoikuyae</name>
    <dbReference type="NCBI Taxonomy" id="13690"/>
    <lineage>
        <taxon>Bacteria</taxon>
        <taxon>Pseudomonadati</taxon>
        <taxon>Pseudomonadota</taxon>
        <taxon>Alphaproteobacteria</taxon>
        <taxon>Sphingomonadales</taxon>
        <taxon>Sphingomonadaceae</taxon>
        <taxon>Sphingobium</taxon>
    </lineage>
</organism>
<keyword evidence="6" id="KW-0067">ATP-binding</keyword>
<dbReference type="GO" id="GO:0005524">
    <property type="term" value="F:ATP binding"/>
    <property type="evidence" value="ECO:0007669"/>
    <property type="project" value="UniProtKB-KW"/>
</dbReference>
<gene>
    <name evidence="10" type="ORF">CP98_02804</name>
</gene>
<keyword evidence="3" id="KW-0808">Transferase</keyword>
<evidence type="ECO:0000256" key="3">
    <source>
        <dbReference type="ARBA" id="ARBA00022679"/>
    </source>
</evidence>
<reference evidence="10 11" key="1">
    <citation type="submission" date="2014-03" db="EMBL/GenBank/DDBJ databases">
        <title>Genome sequence of Sphingobium yanoikuyae B1.</title>
        <authorList>
            <person name="Gan H.M."/>
            <person name="Gan H.Y."/>
            <person name="Savka M.A."/>
        </authorList>
    </citation>
    <scope>NUCLEOTIDE SEQUENCE [LARGE SCALE GENOMIC DNA]</scope>
    <source>
        <strain evidence="10 11">B1</strain>
    </source>
</reference>
<dbReference type="GO" id="GO:0004673">
    <property type="term" value="F:protein histidine kinase activity"/>
    <property type="evidence" value="ECO:0007669"/>
    <property type="project" value="UniProtKB-EC"/>
</dbReference>
<keyword evidence="5" id="KW-0418">Kinase</keyword>
<dbReference type="PRINTS" id="PR00344">
    <property type="entry name" value="BCTRLSENSOR"/>
</dbReference>
<comment type="catalytic activity">
    <reaction evidence="1">
        <text>ATP + protein L-histidine = ADP + protein N-phospho-L-histidine.</text>
        <dbReference type="EC" id="2.7.13.3"/>
    </reaction>
</comment>
<dbReference type="RefSeq" id="WP_037520248.1">
    <property type="nucleotide sequence ID" value="NZ_JGVR01000017.1"/>
</dbReference>
<evidence type="ECO:0000256" key="4">
    <source>
        <dbReference type="ARBA" id="ARBA00022741"/>
    </source>
</evidence>
<protein>
    <recommendedName>
        <fullName evidence="2">histidine kinase</fullName>
        <ecNumber evidence="2">2.7.13.3</ecNumber>
    </recommendedName>
</protein>
<dbReference type="GO" id="GO:0000160">
    <property type="term" value="P:phosphorelay signal transduction system"/>
    <property type="evidence" value="ECO:0007669"/>
    <property type="project" value="UniProtKB-KW"/>
</dbReference>
<dbReference type="Pfam" id="PF02518">
    <property type="entry name" value="HATPase_c"/>
    <property type="match status" value="1"/>
</dbReference>
<evidence type="ECO:0000313" key="11">
    <source>
        <dbReference type="Proteomes" id="UP000028534"/>
    </source>
</evidence>
<dbReference type="STRING" id="13690.AX777_02440"/>
<dbReference type="SUPFAM" id="SSF55874">
    <property type="entry name" value="ATPase domain of HSP90 chaperone/DNA topoisomerase II/histidine kinase"/>
    <property type="match status" value="1"/>
</dbReference>
<dbReference type="Gene3D" id="3.30.565.10">
    <property type="entry name" value="Histidine kinase-like ATPase, C-terminal domain"/>
    <property type="match status" value="1"/>
</dbReference>
<dbReference type="PANTHER" id="PTHR43065">
    <property type="entry name" value="SENSOR HISTIDINE KINASE"/>
    <property type="match status" value="1"/>
</dbReference>
<name>A0A084EJV8_SPHYA</name>
<feature type="domain" description="Histidine kinase" evidence="9">
    <location>
        <begin position="231"/>
        <end position="446"/>
    </location>
</feature>
<evidence type="ECO:0000256" key="2">
    <source>
        <dbReference type="ARBA" id="ARBA00012438"/>
    </source>
</evidence>
<dbReference type="InterPro" id="IPR035965">
    <property type="entry name" value="PAS-like_dom_sf"/>
</dbReference>
<feature type="transmembrane region" description="Helical" evidence="8">
    <location>
        <begin position="12"/>
        <end position="30"/>
    </location>
</feature>
<dbReference type="eggNOG" id="COG5000">
    <property type="taxonomic scope" value="Bacteria"/>
</dbReference>
<keyword evidence="8" id="KW-0812">Transmembrane</keyword>
<dbReference type="EMBL" id="JGVR01000017">
    <property type="protein sequence ID" value="KEZ18250.1"/>
    <property type="molecule type" value="Genomic_DNA"/>
</dbReference>
<keyword evidence="4" id="KW-0547">Nucleotide-binding</keyword>
<keyword evidence="8" id="KW-1133">Transmembrane helix</keyword>
<evidence type="ECO:0000256" key="7">
    <source>
        <dbReference type="ARBA" id="ARBA00023012"/>
    </source>
</evidence>
<dbReference type="PANTHER" id="PTHR43065:SF46">
    <property type="entry name" value="C4-DICARBOXYLATE TRANSPORT SENSOR PROTEIN DCTB"/>
    <property type="match status" value="1"/>
</dbReference>
<dbReference type="InterPro" id="IPR004358">
    <property type="entry name" value="Sig_transdc_His_kin-like_C"/>
</dbReference>
<feature type="transmembrane region" description="Helical" evidence="8">
    <location>
        <begin position="36"/>
        <end position="56"/>
    </location>
</feature>
<dbReference type="InterPro" id="IPR005467">
    <property type="entry name" value="His_kinase_dom"/>
</dbReference>
<evidence type="ECO:0000259" key="9">
    <source>
        <dbReference type="PROSITE" id="PS50109"/>
    </source>
</evidence>
<evidence type="ECO:0000313" key="10">
    <source>
        <dbReference type="EMBL" id="KEZ18250.1"/>
    </source>
</evidence>
<dbReference type="SMART" id="SM00387">
    <property type="entry name" value="HATPase_c"/>
    <property type="match status" value="1"/>
</dbReference>
<dbReference type="Proteomes" id="UP000028534">
    <property type="component" value="Unassembled WGS sequence"/>
</dbReference>
<accession>A0A084EJV8</accession>